<evidence type="ECO:0000313" key="2">
    <source>
        <dbReference type="EMBL" id="KAK3175899.1"/>
    </source>
</evidence>
<dbReference type="InterPro" id="IPR038883">
    <property type="entry name" value="AN11006-like"/>
</dbReference>
<evidence type="ECO:0000256" key="1">
    <source>
        <dbReference type="SAM" id="MobiDB-lite"/>
    </source>
</evidence>
<dbReference type="AlphaFoldDB" id="A0AAD9ZFY8"/>
<name>A0AAD9ZFY8_9LECA</name>
<sequence length="495" mass="55693">PEATAIFDSSIKHYSNTRPSFTTPPNIGKMPTNNVNSTVNFPWEAEIIHFTANTSIPVSLWAPKIIDRTAGTSSVLDSDDMDAESPTEPTELDFSSMMGYFGPEPNDDPMSLKSEPASLTELDFDSMMGYVGSEPDDDDMSEKESLTELDFDSMLGYCEFEFDDDHMSLDSESEPDDDALPTYTAKSDHEHKTIKSEPTSGIINLTTESSTGSPAPFRLLDLPDRMRLQVYGYIVTTPNDVILRLPSEMRNIQRSGNPPVKIFPSTAILCICNKVYSEAAPIFYTNNRFHYETDMSLRSWPEKFSQVIHMMAHISLGYTDDYPANQPLTSTTQFSKTIDHRLSNIINVVYDQVPNLRSFTLYIFSTPGPNTIHLCPLDKHQKTGLAIFKIRSRVERLTIVSIDDCEDVPDSLGTIACWTEWSDNRAQSWPRTSLPDRKRLAIEEQQPVSLDETFIHVSSTYNTEVNLAGMGDDRALVKCKDDMVLPWLHPQSSRS</sequence>
<organism evidence="2 3">
    <name type="scientific">Lepraria neglecta</name>
    <dbReference type="NCBI Taxonomy" id="209136"/>
    <lineage>
        <taxon>Eukaryota</taxon>
        <taxon>Fungi</taxon>
        <taxon>Dikarya</taxon>
        <taxon>Ascomycota</taxon>
        <taxon>Pezizomycotina</taxon>
        <taxon>Lecanoromycetes</taxon>
        <taxon>OSLEUM clade</taxon>
        <taxon>Lecanoromycetidae</taxon>
        <taxon>Lecanorales</taxon>
        <taxon>Lecanorineae</taxon>
        <taxon>Stereocaulaceae</taxon>
        <taxon>Lepraria</taxon>
    </lineage>
</organism>
<keyword evidence="3" id="KW-1185">Reference proteome</keyword>
<gene>
    <name evidence="2" type="ORF">OEA41_007221</name>
</gene>
<feature type="region of interest" description="Disordered" evidence="1">
    <location>
        <begin position="166"/>
        <end position="194"/>
    </location>
</feature>
<dbReference type="EMBL" id="JASNWA010000004">
    <property type="protein sequence ID" value="KAK3175899.1"/>
    <property type="molecule type" value="Genomic_DNA"/>
</dbReference>
<feature type="non-terminal residue" evidence="2">
    <location>
        <position position="1"/>
    </location>
</feature>
<dbReference type="PANTHER" id="PTHR42085:SF4">
    <property type="entry name" value="F-BOX DOMAIN-CONTAINING PROTEIN"/>
    <property type="match status" value="1"/>
</dbReference>
<accession>A0AAD9ZFY8</accession>
<proteinExistence type="predicted"/>
<dbReference type="PANTHER" id="PTHR42085">
    <property type="entry name" value="F-BOX DOMAIN-CONTAINING PROTEIN"/>
    <property type="match status" value="1"/>
</dbReference>
<feature type="region of interest" description="Disordered" evidence="1">
    <location>
        <begin position="75"/>
        <end position="94"/>
    </location>
</feature>
<comment type="caution">
    <text evidence="2">The sequence shown here is derived from an EMBL/GenBank/DDBJ whole genome shotgun (WGS) entry which is preliminary data.</text>
</comment>
<reference evidence="2" key="1">
    <citation type="submission" date="2022-11" db="EMBL/GenBank/DDBJ databases">
        <title>Chromosomal genome sequence assembly and mating type (MAT) locus characterization of the leprose asexual lichenized fungus Lepraria neglecta (Nyl.) Erichsen.</title>
        <authorList>
            <person name="Allen J.L."/>
            <person name="Pfeffer B."/>
        </authorList>
    </citation>
    <scope>NUCLEOTIDE SEQUENCE</scope>
    <source>
        <strain evidence="2">Allen 5258</strain>
    </source>
</reference>
<protein>
    <submittedName>
        <fullName evidence="2">Uncharacterized protein</fullName>
    </submittedName>
</protein>
<evidence type="ECO:0000313" key="3">
    <source>
        <dbReference type="Proteomes" id="UP001276659"/>
    </source>
</evidence>
<dbReference type="Proteomes" id="UP001276659">
    <property type="component" value="Unassembled WGS sequence"/>
</dbReference>